<dbReference type="EMBL" id="CP011971">
    <property type="protein sequence ID" value="AMN46078.1"/>
    <property type="molecule type" value="Genomic_DNA"/>
</dbReference>
<dbReference type="SUPFAM" id="SSF53383">
    <property type="entry name" value="PLP-dependent transferases"/>
    <property type="match status" value="1"/>
</dbReference>
<dbReference type="Pfam" id="PF01053">
    <property type="entry name" value="Cys_Met_Meta_PP"/>
    <property type="match status" value="1"/>
</dbReference>
<dbReference type="InterPro" id="IPR015424">
    <property type="entry name" value="PyrdxlP-dep_Trfase"/>
</dbReference>
<dbReference type="PANTHER" id="PTHR11808">
    <property type="entry name" value="TRANS-SULFURATION ENZYME FAMILY MEMBER"/>
    <property type="match status" value="1"/>
</dbReference>
<dbReference type="FunFam" id="3.40.640.10:FF:000046">
    <property type="entry name" value="Cystathionine gamma-lyase"/>
    <property type="match status" value="1"/>
</dbReference>
<proteinExistence type="inferred from homology"/>
<evidence type="ECO:0000256" key="3">
    <source>
        <dbReference type="PIRSR" id="PIRSR001434-2"/>
    </source>
</evidence>
<accession>A0A127F8Z4</accession>
<evidence type="ECO:0000313" key="5">
    <source>
        <dbReference type="EMBL" id="AMN46078.1"/>
    </source>
</evidence>
<dbReference type="AlphaFoldDB" id="A0A127F8Z4"/>
<dbReference type="GO" id="GO:0005737">
    <property type="term" value="C:cytoplasm"/>
    <property type="evidence" value="ECO:0007669"/>
    <property type="project" value="TreeGrafter"/>
</dbReference>
<evidence type="ECO:0000256" key="1">
    <source>
        <dbReference type="ARBA" id="ARBA00001933"/>
    </source>
</evidence>
<dbReference type="GO" id="GO:0019346">
    <property type="term" value="P:transsulfuration"/>
    <property type="evidence" value="ECO:0007669"/>
    <property type="project" value="InterPro"/>
</dbReference>
<dbReference type="KEGG" id="sdf:ACG33_02920"/>
<dbReference type="EC" id="4.4.1.11" evidence="5"/>
<feature type="modified residue" description="N6-(pyridoxal phosphate)lysine" evidence="3">
    <location>
        <position position="198"/>
    </location>
</feature>
<evidence type="ECO:0000256" key="4">
    <source>
        <dbReference type="RuleBase" id="RU362118"/>
    </source>
</evidence>
<dbReference type="GO" id="GO:0018826">
    <property type="term" value="F:methionine gamma-lyase activity"/>
    <property type="evidence" value="ECO:0007669"/>
    <property type="project" value="UniProtKB-EC"/>
</dbReference>
<comment type="similarity">
    <text evidence="4">Belongs to the trans-sulfuration enzymes family.</text>
</comment>
<dbReference type="GO" id="GO:0030170">
    <property type="term" value="F:pyridoxal phosphate binding"/>
    <property type="evidence" value="ECO:0007669"/>
    <property type="project" value="InterPro"/>
</dbReference>
<gene>
    <name evidence="5" type="ORF">ACG33_02920</name>
</gene>
<keyword evidence="2 3" id="KW-0663">Pyridoxal phosphate</keyword>
<dbReference type="PANTHER" id="PTHR11808:SF80">
    <property type="entry name" value="CYSTATHIONINE GAMMA-LYASE"/>
    <property type="match status" value="1"/>
</dbReference>
<name>A0A127F8Z4_STEDE</name>
<dbReference type="PIRSF" id="PIRSF001434">
    <property type="entry name" value="CGS"/>
    <property type="match status" value="1"/>
</dbReference>
<dbReference type="Proteomes" id="UP000070250">
    <property type="component" value="Chromosome"/>
</dbReference>
<dbReference type="Gene3D" id="3.90.1150.10">
    <property type="entry name" value="Aspartate Aminotransferase, domain 1"/>
    <property type="match status" value="1"/>
</dbReference>
<evidence type="ECO:0000313" key="6">
    <source>
        <dbReference type="Proteomes" id="UP000070250"/>
    </source>
</evidence>
<organism evidence="5 6">
    <name type="scientific">Steroidobacter denitrificans</name>
    <dbReference type="NCBI Taxonomy" id="465721"/>
    <lineage>
        <taxon>Bacteria</taxon>
        <taxon>Pseudomonadati</taxon>
        <taxon>Pseudomonadota</taxon>
        <taxon>Gammaproteobacteria</taxon>
        <taxon>Steroidobacterales</taxon>
        <taxon>Steroidobacteraceae</taxon>
        <taxon>Steroidobacter</taxon>
    </lineage>
</organism>
<sequence>MNHPPIVAVATDNRPLVAPIYQSVKFTFDDVVQTQRHSRGEREGFAYSRVSNPTLQQLELTLAQLQGRDACLLTASGVAAVNLAMLSLCKQGDHVVSFAELYQPTRYMIRRLLGRYGVSHTILSLEDIEGIEQLLASTPTRLVMFESPSNPVLKIADIGRITAAARAHGALTVMDNTFAGFHNHGQFDIDVYVHSLTKYAGGHGDVMGGAVIARQELIDAMRTDFIVMGATLDPHAAFLIQRGMKTYALRYERQCDNASKVARWLASQPGVARVRYPGLAAHPQYALARAQMHDFGTVVTVDLEGGETAVNRFSEALRLFTISASLGSTESLVQPGRLMWPSDLDAIQRQWAEITAATMRLSIGIEDVEDLLEDMRQALHQAGRAAPV</sequence>
<dbReference type="CDD" id="cd00614">
    <property type="entry name" value="CGS_like"/>
    <property type="match status" value="1"/>
</dbReference>
<keyword evidence="5" id="KW-0456">Lyase</keyword>
<protein>
    <submittedName>
        <fullName evidence="5">Methionine-gamma-lyase</fullName>
        <ecNumber evidence="5">4.4.1.11</ecNumber>
    </submittedName>
</protein>
<dbReference type="InterPro" id="IPR000277">
    <property type="entry name" value="Cys/Met-Metab_PyrdxlP-dep_enz"/>
</dbReference>
<dbReference type="Gene3D" id="3.40.640.10">
    <property type="entry name" value="Type I PLP-dependent aspartate aminotransferase-like (Major domain)"/>
    <property type="match status" value="1"/>
</dbReference>
<keyword evidence="6" id="KW-1185">Reference proteome</keyword>
<reference evidence="5 6" key="1">
    <citation type="submission" date="2015-06" db="EMBL/GenBank/DDBJ databases">
        <title>A Comprehensive Approach to Explore the Metabolic and Phylogenetic Diversity of Bacterial Steroid Degradation in the Environment: Testosterone as an Example.</title>
        <authorList>
            <person name="Yang F.-C."/>
            <person name="Chen Y.-L."/>
            <person name="Yu C.-P."/>
            <person name="Tang S.-L."/>
            <person name="Wang P.-H."/>
            <person name="Ismail W."/>
            <person name="Wang C.-H."/>
            <person name="Yang C.-Y."/>
            <person name="Chiang Y.-R."/>
        </authorList>
    </citation>
    <scope>NUCLEOTIDE SEQUENCE [LARGE SCALE GENOMIC DNA]</scope>
    <source>
        <strain evidence="5 6">DSM 18526</strain>
    </source>
</reference>
<comment type="cofactor">
    <cofactor evidence="1 4">
        <name>pyridoxal 5'-phosphate</name>
        <dbReference type="ChEBI" id="CHEBI:597326"/>
    </cofactor>
</comment>
<dbReference type="InterPro" id="IPR015422">
    <property type="entry name" value="PyrdxlP-dep_Trfase_small"/>
</dbReference>
<evidence type="ECO:0000256" key="2">
    <source>
        <dbReference type="ARBA" id="ARBA00022898"/>
    </source>
</evidence>
<dbReference type="InterPro" id="IPR015421">
    <property type="entry name" value="PyrdxlP-dep_Trfase_major"/>
</dbReference>
<dbReference type="STRING" id="465721.ACG33_02920"/>